<accession>A0A1H3J098</accession>
<protein>
    <recommendedName>
        <fullName evidence="3">TraC-like domain-containing protein</fullName>
    </recommendedName>
</protein>
<evidence type="ECO:0000259" key="3">
    <source>
        <dbReference type="Pfam" id="PF26593"/>
    </source>
</evidence>
<feature type="transmembrane region" description="Helical" evidence="2">
    <location>
        <begin position="15"/>
        <end position="36"/>
    </location>
</feature>
<feature type="compositionally biased region" description="Low complexity" evidence="1">
    <location>
        <begin position="132"/>
        <end position="144"/>
    </location>
</feature>
<reference evidence="5" key="1">
    <citation type="submission" date="2016-10" db="EMBL/GenBank/DDBJ databases">
        <authorList>
            <person name="Varghese N."/>
            <person name="Submissions S."/>
        </authorList>
    </citation>
    <scope>NUCLEOTIDE SEQUENCE [LARGE SCALE GENOMIC DNA]</scope>
    <source>
        <strain evidence="5">CGMCC 1.10118</strain>
    </source>
</reference>
<dbReference type="InterPro" id="IPR058596">
    <property type="entry name" value="TraC-like_dom"/>
</dbReference>
<name>A0A1H3J098_9EURY</name>
<dbReference type="AlphaFoldDB" id="A0A1H3J098"/>
<feature type="compositionally biased region" description="Acidic residues" evidence="1">
    <location>
        <begin position="120"/>
        <end position="131"/>
    </location>
</feature>
<keyword evidence="2" id="KW-0472">Membrane</keyword>
<dbReference type="RefSeq" id="WP_089768557.1">
    <property type="nucleotide sequence ID" value="NZ_FNPB01000011.1"/>
</dbReference>
<feature type="region of interest" description="Disordered" evidence="1">
    <location>
        <begin position="116"/>
        <end position="168"/>
    </location>
</feature>
<evidence type="ECO:0000256" key="1">
    <source>
        <dbReference type="SAM" id="MobiDB-lite"/>
    </source>
</evidence>
<dbReference type="OrthoDB" id="241996at2157"/>
<dbReference type="Proteomes" id="UP000199170">
    <property type="component" value="Unassembled WGS sequence"/>
</dbReference>
<evidence type="ECO:0000313" key="5">
    <source>
        <dbReference type="Proteomes" id="UP000199170"/>
    </source>
</evidence>
<evidence type="ECO:0000256" key="2">
    <source>
        <dbReference type="SAM" id="Phobius"/>
    </source>
</evidence>
<dbReference type="EMBL" id="FNPB01000011">
    <property type="protein sequence ID" value="SDY32584.1"/>
    <property type="molecule type" value="Genomic_DNA"/>
</dbReference>
<organism evidence="4 5">
    <name type="scientific">Halobellus clavatus</name>
    <dbReference type="NCBI Taxonomy" id="660517"/>
    <lineage>
        <taxon>Archaea</taxon>
        <taxon>Methanobacteriati</taxon>
        <taxon>Methanobacteriota</taxon>
        <taxon>Stenosarchaea group</taxon>
        <taxon>Halobacteria</taxon>
        <taxon>Halobacteriales</taxon>
        <taxon>Haloferacaceae</taxon>
        <taxon>Halobellus</taxon>
    </lineage>
</organism>
<gene>
    <name evidence="4" type="ORF">SAMN04487946_11162</name>
</gene>
<sequence length="425" mass="47574">MKRYPVAGQLLEHRLFFGLSVSDLEVGVIPLAAIILASGINNVFEPSFSGLLTIGSGILGLLVGLYVLWRTPAGQTPREWLFGAAKHIVGPDRYLWQPVERGLVSGQHLDDIRTLHSEDSETSDDNSDPDPETSSSSGPQQSASDDNSGQQIVTDGGQMHSRERPQRDPSQYYHQLTQEETTTQAQLAFEYVREDGILVTESDNEEPAYVGLVHITPTSWLSLDDEGRQSTINAYADVLRGISYPFQVLALPREFDLTTHFEEIERAAYEAEDPPDIMQLGRSTYIDWLNESVGTRRVKVRDFYIAVRVESSHVREQSYGHSTDVVSGSLFQRIVGCVNSVTSSVRSRIGSNTDDDVIERQCISEVRSRQHEFAEALPRTGVQTEVMDDRADVLDVLYRYYNHADSPLDEYSPKSYAEVLPARRS</sequence>
<feature type="transmembrane region" description="Helical" evidence="2">
    <location>
        <begin position="48"/>
        <end position="69"/>
    </location>
</feature>
<keyword evidence="5" id="KW-1185">Reference proteome</keyword>
<evidence type="ECO:0000313" key="4">
    <source>
        <dbReference type="EMBL" id="SDY32584.1"/>
    </source>
</evidence>
<keyword evidence="2" id="KW-0812">Transmembrane</keyword>
<feature type="domain" description="TraC-like" evidence="3">
    <location>
        <begin position="207"/>
        <end position="318"/>
    </location>
</feature>
<keyword evidence="2" id="KW-1133">Transmembrane helix</keyword>
<dbReference type="Pfam" id="PF26593">
    <property type="entry name" value="TraC-like"/>
    <property type="match status" value="1"/>
</dbReference>
<proteinExistence type="predicted"/>
<dbReference type="STRING" id="660517.SAMN04487946_11162"/>